<protein>
    <recommendedName>
        <fullName evidence="1">Luciferase domain-containing protein</fullName>
    </recommendedName>
</protein>
<feature type="domain" description="Luciferase" evidence="1">
    <location>
        <begin position="138"/>
        <end position="207"/>
    </location>
</feature>
<accession>A0ABZ2PKV8</accession>
<gene>
    <name evidence="2" type="ORF">WDS16_27625</name>
</gene>
<dbReference type="Pfam" id="PF17648">
    <property type="entry name" value="Luciferase"/>
    <property type="match status" value="1"/>
</dbReference>
<reference evidence="2 3" key="1">
    <citation type="submission" date="2024-03" db="EMBL/GenBank/DDBJ databases">
        <title>Natural products discovery in diverse microorganisms through a two-stage MS feature dereplication strategy.</title>
        <authorList>
            <person name="Zhang R."/>
        </authorList>
    </citation>
    <scope>NUCLEOTIDE SEQUENCE [LARGE SCALE GENOMIC DNA]</scope>
    <source>
        <strain evidence="2 3">18930</strain>
    </source>
</reference>
<evidence type="ECO:0000259" key="1">
    <source>
        <dbReference type="Pfam" id="PF17648"/>
    </source>
</evidence>
<sequence>MGEAAIRYIKRDYSTWTALGPGGLPSNPFGWVVTTILRAFKRPDPLTVRGASNSSNTWTLEPRLAPRPFIAPHPVPHRQLSGHSTPSLIHQIGGVIADEARRNDSLLHLGRSRLERRGDALYLSDPSLADPNISRTQCEIAHVHGSDGSLHVVMTEDDAQTVISAGWGELHPLAGRPLIGLPESYVLIYAPTSDHEVNCIAHIVRRAVHTACITGPCQ</sequence>
<evidence type="ECO:0000313" key="2">
    <source>
        <dbReference type="EMBL" id="WXG68900.1"/>
    </source>
</evidence>
<dbReference type="Proteomes" id="UP001432000">
    <property type="component" value="Chromosome"/>
</dbReference>
<evidence type="ECO:0000313" key="3">
    <source>
        <dbReference type="Proteomes" id="UP001432000"/>
    </source>
</evidence>
<dbReference type="PANTHER" id="PTHR38695">
    <property type="entry name" value="AMINO ACID PERMEASE_ SLC12A DOMAIN-CONTAINING PROTEIN"/>
    <property type="match status" value="1"/>
</dbReference>
<dbReference type="RefSeq" id="WP_338889400.1">
    <property type="nucleotide sequence ID" value="NZ_CP147846.1"/>
</dbReference>
<keyword evidence="3" id="KW-1185">Reference proteome</keyword>
<organism evidence="2 3">
    <name type="scientific">Rhodococcus sovatensis</name>
    <dbReference type="NCBI Taxonomy" id="1805840"/>
    <lineage>
        <taxon>Bacteria</taxon>
        <taxon>Bacillati</taxon>
        <taxon>Actinomycetota</taxon>
        <taxon>Actinomycetes</taxon>
        <taxon>Mycobacteriales</taxon>
        <taxon>Nocardiaceae</taxon>
        <taxon>Rhodococcus</taxon>
    </lineage>
</organism>
<dbReference type="InterPro" id="IPR048273">
    <property type="entry name" value="Luciferase"/>
</dbReference>
<name>A0ABZ2PKV8_9NOCA</name>
<dbReference type="PANTHER" id="PTHR38695:SF1">
    <property type="entry name" value="AMINO ACID PERMEASE_ SLC12A DOMAIN-CONTAINING PROTEIN"/>
    <property type="match status" value="1"/>
</dbReference>
<dbReference type="EMBL" id="CP147846">
    <property type="protein sequence ID" value="WXG68900.1"/>
    <property type="molecule type" value="Genomic_DNA"/>
</dbReference>
<proteinExistence type="predicted"/>
<dbReference type="InterPro" id="IPR040841">
    <property type="entry name" value="Luciferase_dom"/>
</dbReference>